<dbReference type="InterPro" id="IPR027417">
    <property type="entry name" value="P-loop_NTPase"/>
</dbReference>
<proteinExistence type="inferred from homology"/>
<dbReference type="PROSITE" id="PS00211">
    <property type="entry name" value="ABC_TRANSPORTER_1"/>
    <property type="match status" value="1"/>
</dbReference>
<dbReference type="InterPro" id="IPR003593">
    <property type="entry name" value="AAA+_ATPase"/>
</dbReference>
<dbReference type="EMBL" id="CAFAAI010000248">
    <property type="protein sequence ID" value="CAB4807308.1"/>
    <property type="molecule type" value="Genomic_DNA"/>
</dbReference>
<dbReference type="InterPro" id="IPR017871">
    <property type="entry name" value="ABC_transporter-like_CS"/>
</dbReference>
<dbReference type="GO" id="GO:0005524">
    <property type="term" value="F:ATP binding"/>
    <property type="evidence" value="ECO:0007669"/>
    <property type="project" value="UniProtKB-KW"/>
</dbReference>
<keyword evidence="5" id="KW-0029">Amino-acid transport</keyword>
<protein>
    <submittedName>
        <fullName evidence="7">Unannotated protein</fullName>
    </submittedName>
</protein>
<reference evidence="7" key="1">
    <citation type="submission" date="2020-05" db="EMBL/GenBank/DDBJ databases">
        <authorList>
            <person name="Chiriac C."/>
            <person name="Salcher M."/>
            <person name="Ghai R."/>
            <person name="Kavagutti S V."/>
        </authorList>
    </citation>
    <scope>NUCLEOTIDE SEQUENCE</scope>
</reference>
<organism evidence="7">
    <name type="scientific">freshwater metagenome</name>
    <dbReference type="NCBI Taxonomy" id="449393"/>
    <lineage>
        <taxon>unclassified sequences</taxon>
        <taxon>metagenomes</taxon>
        <taxon>ecological metagenomes</taxon>
    </lineage>
</organism>
<dbReference type="PROSITE" id="PS50893">
    <property type="entry name" value="ABC_TRANSPORTER_2"/>
    <property type="match status" value="1"/>
</dbReference>
<name>A0A6J6YIW0_9ZZZZ</name>
<dbReference type="SUPFAM" id="SSF52540">
    <property type="entry name" value="P-loop containing nucleoside triphosphate hydrolases"/>
    <property type="match status" value="1"/>
</dbReference>
<evidence type="ECO:0000313" key="7">
    <source>
        <dbReference type="EMBL" id="CAB4807308.1"/>
    </source>
</evidence>
<evidence type="ECO:0000259" key="6">
    <source>
        <dbReference type="PROSITE" id="PS50893"/>
    </source>
</evidence>
<dbReference type="Pfam" id="PF00005">
    <property type="entry name" value="ABC_tran"/>
    <property type="match status" value="1"/>
</dbReference>
<keyword evidence="4" id="KW-0067">ATP-binding</keyword>
<evidence type="ECO:0000256" key="3">
    <source>
        <dbReference type="ARBA" id="ARBA00022741"/>
    </source>
</evidence>
<evidence type="ECO:0000256" key="2">
    <source>
        <dbReference type="ARBA" id="ARBA00022448"/>
    </source>
</evidence>
<dbReference type="GO" id="GO:0016887">
    <property type="term" value="F:ATP hydrolysis activity"/>
    <property type="evidence" value="ECO:0007669"/>
    <property type="project" value="InterPro"/>
</dbReference>
<comment type="similarity">
    <text evidence="1">Belongs to the ABC transporter superfamily.</text>
</comment>
<dbReference type="AlphaFoldDB" id="A0A6J6YIW0"/>
<dbReference type="GO" id="GO:0015658">
    <property type="term" value="F:branched-chain amino acid transmembrane transporter activity"/>
    <property type="evidence" value="ECO:0007669"/>
    <property type="project" value="TreeGrafter"/>
</dbReference>
<accession>A0A6J6YIW0</accession>
<dbReference type="CDD" id="cd03224">
    <property type="entry name" value="ABC_TM1139_LivF_branched"/>
    <property type="match status" value="1"/>
</dbReference>
<keyword evidence="2" id="KW-0813">Transport</keyword>
<dbReference type="GO" id="GO:0015807">
    <property type="term" value="P:L-amino acid transport"/>
    <property type="evidence" value="ECO:0007669"/>
    <property type="project" value="TreeGrafter"/>
</dbReference>
<keyword evidence="3" id="KW-0547">Nucleotide-binding</keyword>
<sequence length="239" mass="25524">MALLEIDDLSTGYNGVPVVRNLNLTVNEGEIVALLGPNGAGKTTTLLTTSALNPMLSGDIRVLGKSVKGRRAHMIAREGLAHVPEDRSLFFQLTVRENLKLGAAKGSANFDQALGYFPALDKLMDRKAGLLSGGEQQMLAMGRALATSPKLLMVDEMSLGLAPIIVERLLPVLRRIADETGAGILLVEQHVHLALEVADRAYVLNHGTLEIEGDAKHLAANRHLIESSYLGGGDHATPD</sequence>
<dbReference type="InterPro" id="IPR003439">
    <property type="entry name" value="ABC_transporter-like_ATP-bd"/>
</dbReference>
<evidence type="ECO:0000256" key="1">
    <source>
        <dbReference type="ARBA" id="ARBA00005417"/>
    </source>
</evidence>
<dbReference type="SMART" id="SM00382">
    <property type="entry name" value="AAA"/>
    <property type="match status" value="1"/>
</dbReference>
<evidence type="ECO:0000256" key="4">
    <source>
        <dbReference type="ARBA" id="ARBA00022840"/>
    </source>
</evidence>
<dbReference type="PANTHER" id="PTHR43820">
    <property type="entry name" value="HIGH-AFFINITY BRANCHED-CHAIN AMINO ACID TRANSPORT ATP-BINDING PROTEIN LIVF"/>
    <property type="match status" value="1"/>
</dbReference>
<dbReference type="PANTHER" id="PTHR43820:SF4">
    <property type="entry name" value="HIGH-AFFINITY BRANCHED-CHAIN AMINO ACID TRANSPORT ATP-BINDING PROTEIN LIVF"/>
    <property type="match status" value="1"/>
</dbReference>
<gene>
    <name evidence="7" type="ORF">UFOPK2992_01349</name>
</gene>
<dbReference type="Gene3D" id="3.40.50.300">
    <property type="entry name" value="P-loop containing nucleotide triphosphate hydrolases"/>
    <property type="match status" value="1"/>
</dbReference>
<feature type="domain" description="ABC transporter" evidence="6">
    <location>
        <begin position="4"/>
        <end position="231"/>
    </location>
</feature>
<evidence type="ECO:0000256" key="5">
    <source>
        <dbReference type="ARBA" id="ARBA00022970"/>
    </source>
</evidence>
<dbReference type="InterPro" id="IPR052156">
    <property type="entry name" value="BCAA_Transport_ATP-bd_LivF"/>
</dbReference>